<evidence type="ECO:0000313" key="2">
    <source>
        <dbReference type="EMBL" id="PLW34873.1"/>
    </source>
</evidence>
<evidence type="ECO:0000256" key="1">
    <source>
        <dbReference type="SAM" id="MobiDB-lite"/>
    </source>
</evidence>
<dbReference type="EMBL" id="PGCI01000189">
    <property type="protein sequence ID" value="PLW34873.1"/>
    <property type="molecule type" value="Genomic_DNA"/>
</dbReference>
<sequence>MHLAGAYKAPAQKVPHLVVDLDLTSLHHIPSPPPFNFLKKEDFFDHPDGSGTTEIPSIHTSVNVEATGGSDEDNNNGAAKSIDTPFKDTNEGPTKLNDFDLGPDPENNNAGVDEDTNDIEDFFKSVDRPGLPKGRKQRMLAEHLAEKCKDMELEELRKQVDKHAVYS</sequence>
<reference evidence="2 3" key="1">
    <citation type="submission" date="2017-11" db="EMBL/GenBank/DDBJ databases">
        <title>De novo assembly and phasing of dikaryotic genomes from two isolates of Puccinia coronata f. sp. avenae, the causal agent of oat crown rust.</title>
        <authorList>
            <person name="Miller M.E."/>
            <person name="Zhang Y."/>
            <person name="Omidvar V."/>
            <person name="Sperschneider J."/>
            <person name="Schwessinger B."/>
            <person name="Raley C."/>
            <person name="Palmer J.M."/>
            <person name="Garnica D."/>
            <person name="Upadhyaya N."/>
            <person name="Rathjen J."/>
            <person name="Taylor J.M."/>
            <person name="Park R.F."/>
            <person name="Dodds P.N."/>
            <person name="Hirsch C.D."/>
            <person name="Kianian S.F."/>
            <person name="Figueroa M."/>
        </authorList>
    </citation>
    <scope>NUCLEOTIDE SEQUENCE [LARGE SCALE GENOMIC DNA]</scope>
    <source>
        <strain evidence="2">12SD80</strain>
    </source>
</reference>
<dbReference type="AlphaFoldDB" id="A0A2N5UAX0"/>
<feature type="region of interest" description="Disordered" evidence="1">
    <location>
        <begin position="64"/>
        <end position="116"/>
    </location>
</feature>
<dbReference type="Proteomes" id="UP000235392">
    <property type="component" value="Unassembled WGS sequence"/>
</dbReference>
<comment type="caution">
    <text evidence="2">The sequence shown here is derived from an EMBL/GenBank/DDBJ whole genome shotgun (WGS) entry which is preliminary data.</text>
</comment>
<gene>
    <name evidence="2" type="ORF">PCASD_15066</name>
</gene>
<organism evidence="2 3">
    <name type="scientific">Puccinia coronata f. sp. avenae</name>
    <dbReference type="NCBI Taxonomy" id="200324"/>
    <lineage>
        <taxon>Eukaryota</taxon>
        <taxon>Fungi</taxon>
        <taxon>Dikarya</taxon>
        <taxon>Basidiomycota</taxon>
        <taxon>Pucciniomycotina</taxon>
        <taxon>Pucciniomycetes</taxon>
        <taxon>Pucciniales</taxon>
        <taxon>Pucciniaceae</taxon>
        <taxon>Puccinia</taxon>
    </lineage>
</organism>
<evidence type="ECO:0000313" key="3">
    <source>
        <dbReference type="Proteomes" id="UP000235392"/>
    </source>
</evidence>
<accession>A0A2N5UAX0</accession>
<protein>
    <submittedName>
        <fullName evidence="2">Uncharacterized protein</fullName>
    </submittedName>
</protein>
<proteinExistence type="predicted"/>
<name>A0A2N5UAX0_9BASI</name>